<dbReference type="Proteomes" id="UP001432062">
    <property type="component" value="Chromosome"/>
</dbReference>
<dbReference type="RefSeq" id="WP_327100203.1">
    <property type="nucleotide sequence ID" value="NZ_CP109149.1"/>
</dbReference>
<dbReference type="EMBL" id="CP109441">
    <property type="protein sequence ID" value="WUV47268.1"/>
    <property type="molecule type" value="Genomic_DNA"/>
</dbReference>
<feature type="domain" description="Luciferase" evidence="2">
    <location>
        <begin position="85"/>
        <end position="154"/>
    </location>
</feature>
<feature type="compositionally biased region" description="Basic and acidic residues" evidence="1">
    <location>
        <begin position="8"/>
        <end position="21"/>
    </location>
</feature>
<proteinExistence type="predicted"/>
<accession>A0ABZ1YW46</accession>
<evidence type="ECO:0000256" key="1">
    <source>
        <dbReference type="SAM" id="MobiDB-lite"/>
    </source>
</evidence>
<dbReference type="InterPro" id="IPR040841">
    <property type="entry name" value="Luciferase_dom"/>
</dbReference>
<dbReference type="PANTHER" id="PTHR38695:SF1">
    <property type="entry name" value="AMINO ACID PERMEASE_ SLC12A DOMAIN-CONTAINING PROTEIN"/>
    <property type="match status" value="1"/>
</dbReference>
<evidence type="ECO:0000313" key="3">
    <source>
        <dbReference type="EMBL" id="WUV47268.1"/>
    </source>
</evidence>
<evidence type="ECO:0000313" key="4">
    <source>
        <dbReference type="Proteomes" id="UP001432062"/>
    </source>
</evidence>
<gene>
    <name evidence="3" type="ORF">OG563_03210</name>
</gene>
<reference evidence="3" key="1">
    <citation type="submission" date="2022-10" db="EMBL/GenBank/DDBJ databases">
        <title>The complete genomes of actinobacterial strains from the NBC collection.</title>
        <authorList>
            <person name="Joergensen T.S."/>
            <person name="Alvarez Arevalo M."/>
            <person name="Sterndorff E.B."/>
            <person name="Faurdal D."/>
            <person name="Vuksanovic O."/>
            <person name="Mourched A.-S."/>
            <person name="Charusanti P."/>
            <person name="Shaw S."/>
            <person name="Blin K."/>
            <person name="Weber T."/>
        </authorList>
    </citation>
    <scope>NUCLEOTIDE SEQUENCE</scope>
    <source>
        <strain evidence="3">NBC_01482</strain>
    </source>
</reference>
<sequence length="164" mass="18204">MTTASVDGRIDLPRRSGDRPRTRAHNPHQQLNQLAPPDLQETLWSRMTTLNGVLLGRSGVSLPDTRALHLRPTIAKGPGEAYLVGTEFAHLHGYDDGSLHMCLPKDIAAEAITQGWAELHPMARQRFLPQTLVMVYGPRDLDELEMVWRLVRISHGFARGAATA</sequence>
<feature type="region of interest" description="Disordered" evidence="1">
    <location>
        <begin position="1"/>
        <end position="36"/>
    </location>
</feature>
<name>A0ABZ1YW46_9NOCA</name>
<keyword evidence="4" id="KW-1185">Reference proteome</keyword>
<protein>
    <submittedName>
        <fullName evidence="3">DUF5519 family protein</fullName>
    </submittedName>
</protein>
<dbReference type="Pfam" id="PF17648">
    <property type="entry name" value="Luciferase"/>
    <property type="match status" value="1"/>
</dbReference>
<dbReference type="PANTHER" id="PTHR38695">
    <property type="entry name" value="AMINO ACID PERMEASE_ SLC12A DOMAIN-CONTAINING PROTEIN"/>
    <property type="match status" value="1"/>
</dbReference>
<organism evidence="3 4">
    <name type="scientific">Nocardia vinacea</name>
    <dbReference type="NCBI Taxonomy" id="96468"/>
    <lineage>
        <taxon>Bacteria</taxon>
        <taxon>Bacillati</taxon>
        <taxon>Actinomycetota</taxon>
        <taxon>Actinomycetes</taxon>
        <taxon>Mycobacteriales</taxon>
        <taxon>Nocardiaceae</taxon>
        <taxon>Nocardia</taxon>
    </lineage>
</organism>
<evidence type="ECO:0000259" key="2">
    <source>
        <dbReference type="Pfam" id="PF17648"/>
    </source>
</evidence>
<dbReference type="InterPro" id="IPR048273">
    <property type="entry name" value="Luciferase"/>
</dbReference>